<feature type="region of interest" description="Disordered" evidence="1">
    <location>
        <begin position="1"/>
        <end position="62"/>
    </location>
</feature>
<evidence type="ECO:0000313" key="2">
    <source>
        <dbReference type="EMBL" id="OBS82564.1"/>
    </source>
</evidence>
<gene>
    <name evidence="2" type="ORF">A6R68_23446</name>
</gene>
<dbReference type="Proteomes" id="UP000092124">
    <property type="component" value="Unassembled WGS sequence"/>
</dbReference>
<protein>
    <submittedName>
        <fullName evidence="2">Uncharacterized protein</fullName>
    </submittedName>
</protein>
<proteinExistence type="predicted"/>
<name>A0A1A6HWE7_NEOLE</name>
<dbReference type="EMBL" id="LZPO01008022">
    <property type="protein sequence ID" value="OBS82564.1"/>
    <property type="molecule type" value="Genomic_DNA"/>
</dbReference>
<feature type="compositionally biased region" description="Low complexity" evidence="1">
    <location>
        <begin position="1"/>
        <end position="15"/>
    </location>
</feature>
<organism evidence="2 3">
    <name type="scientific">Neotoma lepida</name>
    <name type="common">Desert woodrat</name>
    <dbReference type="NCBI Taxonomy" id="56216"/>
    <lineage>
        <taxon>Eukaryota</taxon>
        <taxon>Metazoa</taxon>
        <taxon>Chordata</taxon>
        <taxon>Craniata</taxon>
        <taxon>Vertebrata</taxon>
        <taxon>Euteleostomi</taxon>
        <taxon>Mammalia</taxon>
        <taxon>Eutheria</taxon>
        <taxon>Euarchontoglires</taxon>
        <taxon>Glires</taxon>
        <taxon>Rodentia</taxon>
        <taxon>Myomorpha</taxon>
        <taxon>Muroidea</taxon>
        <taxon>Cricetidae</taxon>
        <taxon>Neotominae</taxon>
        <taxon>Neotoma</taxon>
    </lineage>
</organism>
<accession>A0A1A6HWE7</accession>
<sequence length="62" mass="6469">MLVTTTARSAPAAARNSHPIRSCEGVQHAPPSPGPGQSPGTADHPRPTNPIPPLRGSKDLRR</sequence>
<evidence type="ECO:0000256" key="1">
    <source>
        <dbReference type="SAM" id="MobiDB-lite"/>
    </source>
</evidence>
<keyword evidence="3" id="KW-1185">Reference proteome</keyword>
<dbReference type="AlphaFoldDB" id="A0A1A6HWE7"/>
<reference evidence="2 3" key="1">
    <citation type="submission" date="2016-06" db="EMBL/GenBank/DDBJ databases">
        <title>The Draft Genome Sequence and Annotation of the Desert Woodrat Neotoma lepida.</title>
        <authorList>
            <person name="Campbell M."/>
            <person name="Oakeson K.F."/>
            <person name="Yandell M."/>
            <person name="Halpert J.R."/>
            <person name="Dearing D."/>
        </authorList>
    </citation>
    <scope>NUCLEOTIDE SEQUENCE [LARGE SCALE GENOMIC DNA]</scope>
    <source>
        <strain evidence="2">417</strain>
        <tissue evidence="2">Liver</tissue>
    </source>
</reference>
<comment type="caution">
    <text evidence="2">The sequence shown here is derived from an EMBL/GenBank/DDBJ whole genome shotgun (WGS) entry which is preliminary data.</text>
</comment>
<evidence type="ECO:0000313" key="3">
    <source>
        <dbReference type="Proteomes" id="UP000092124"/>
    </source>
</evidence>